<evidence type="ECO:0000313" key="14">
    <source>
        <dbReference type="Proteomes" id="UP001595617"/>
    </source>
</evidence>
<protein>
    <recommendedName>
        <fullName evidence="4 12">Heme exporter protein D</fullName>
    </recommendedName>
</protein>
<keyword evidence="6 12" id="KW-1003">Cell membrane</keyword>
<dbReference type="EMBL" id="JBHRYR010000003">
    <property type="protein sequence ID" value="MFC3853297.1"/>
    <property type="molecule type" value="Genomic_DNA"/>
</dbReference>
<dbReference type="PANTHER" id="PTHR37531">
    <property type="entry name" value="HEME EXPORTER PROTEIN D"/>
    <property type="match status" value="1"/>
</dbReference>
<evidence type="ECO:0000256" key="1">
    <source>
        <dbReference type="ARBA" id="ARBA00002442"/>
    </source>
</evidence>
<evidence type="ECO:0000313" key="13">
    <source>
        <dbReference type="EMBL" id="MFC3853297.1"/>
    </source>
</evidence>
<evidence type="ECO:0000256" key="12">
    <source>
        <dbReference type="RuleBase" id="RU363101"/>
    </source>
</evidence>
<dbReference type="PANTHER" id="PTHR37531:SF1">
    <property type="entry name" value="HEME EXPORTER PROTEIN D"/>
    <property type="match status" value="1"/>
</dbReference>
<feature type="transmembrane region" description="Helical" evidence="12">
    <location>
        <begin position="18"/>
        <end position="40"/>
    </location>
</feature>
<evidence type="ECO:0000256" key="5">
    <source>
        <dbReference type="ARBA" id="ARBA00022448"/>
    </source>
</evidence>
<dbReference type="Proteomes" id="UP001595617">
    <property type="component" value="Unassembled WGS sequence"/>
</dbReference>
<comment type="function">
    <text evidence="1 12">Required for the export of heme to the periplasm for the biogenesis of c-type cytochromes.</text>
</comment>
<dbReference type="InterPro" id="IPR007078">
    <property type="entry name" value="Haem_export_protD_CcmD"/>
</dbReference>
<evidence type="ECO:0000256" key="8">
    <source>
        <dbReference type="ARBA" id="ARBA00022692"/>
    </source>
</evidence>
<keyword evidence="10 12" id="KW-1133">Transmembrane helix</keyword>
<dbReference type="InterPro" id="IPR052075">
    <property type="entry name" value="Heme_exporter_D"/>
</dbReference>
<dbReference type="NCBIfam" id="TIGR03141">
    <property type="entry name" value="cytochro_ccmD"/>
    <property type="match status" value="1"/>
</dbReference>
<keyword evidence="11 12" id="KW-0472">Membrane</keyword>
<evidence type="ECO:0000256" key="7">
    <source>
        <dbReference type="ARBA" id="ARBA00022519"/>
    </source>
</evidence>
<dbReference type="RefSeq" id="WP_380696318.1">
    <property type="nucleotide sequence ID" value="NZ_JBHRYR010000003.1"/>
</dbReference>
<reference evidence="14" key="1">
    <citation type="journal article" date="2019" name="Int. J. Syst. Evol. Microbiol.">
        <title>The Global Catalogue of Microorganisms (GCM) 10K type strain sequencing project: providing services to taxonomists for standard genome sequencing and annotation.</title>
        <authorList>
            <consortium name="The Broad Institute Genomics Platform"/>
            <consortium name="The Broad Institute Genome Sequencing Center for Infectious Disease"/>
            <person name="Wu L."/>
            <person name="Ma J."/>
        </authorList>
    </citation>
    <scope>NUCLEOTIDE SEQUENCE [LARGE SCALE GENOMIC DNA]</scope>
    <source>
        <strain evidence="14">IBRC 10765</strain>
    </source>
</reference>
<keyword evidence="7 12" id="KW-0997">Cell inner membrane</keyword>
<organism evidence="13 14">
    <name type="scientific">Saccharospirillum mangrovi</name>
    <dbReference type="NCBI Taxonomy" id="2161747"/>
    <lineage>
        <taxon>Bacteria</taxon>
        <taxon>Pseudomonadati</taxon>
        <taxon>Pseudomonadota</taxon>
        <taxon>Gammaproteobacteria</taxon>
        <taxon>Oceanospirillales</taxon>
        <taxon>Saccharospirillaceae</taxon>
        <taxon>Saccharospirillum</taxon>
    </lineage>
</organism>
<keyword evidence="14" id="KW-1185">Reference proteome</keyword>
<keyword evidence="5 12" id="KW-0813">Transport</keyword>
<evidence type="ECO:0000256" key="9">
    <source>
        <dbReference type="ARBA" id="ARBA00022748"/>
    </source>
</evidence>
<proteinExistence type="inferred from homology"/>
<comment type="similarity">
    <text evidence="3 12">Belongs to the CcmD/CycX/HelD family.</text>
</comment>
<accession>A0ABV8A1J4</accession>
<evidence type="ECO:0000256" key="3">
    <source>
        <dbReference type="ARBA" id="ARBA00008741"/>
    </source>
</evidence>
<evidence type="ECO:0000256" key="11">
    <source>
        <dbReference type="ARBA" id="ARBA00023136"/>
    </source>
</evidence>
<keyword evidence="9 12" id="KW-0201">Cytochrome c-type biogenesis</keyword>
<evidence type="ECO:0000256" key="4">
    <source>
        <dbReference type="ARBA" id="ARBA00016461"/>
    </source>
</evidence>
<comment type="subcellular location">
    <subcellularLocation>
        <location evidence="2 12">Cell inner membrane</location>
        <topology evidence="2 12">Single-pass membrane protein</topology>
    </subcellularLocation>
</comment>
<gene>
    <name evidence="13" type="primary">ccmD</name>
    <name evidence="13" type="ORF">ACFOOG_10680</name>
</gene>
<sequence length="58" mass="6853">MGQFETFADFVRMGRHGIYVWSVYGITLVVIAGHLISLRLQKRRLLREYRKMKKRGAV</sequence>
<comment type="caution">
    <text evidence="13">The sequence shown here is derived from an EMBL/GenBank/DDBJ whole genome shotgun (WGS) entry which is preliminary data.</text>
</comment>
<evidence type="ECO:0000256" key="2">
    <source>
        <dbReference type="ARBA" id="ARBA00004377"/>
    </source>
</evidence>
<evidence type="ECO:0000256" key="10">
    <source>
        <dbReference type="ARBA" id="ARBA00022989"/>
    </source>
</evidence>
<keyword evidence="8 12" id="KW-0812">Transmembrane</keyword>
<evidence type="ECO:0000256" key="6">
    <source>
        <dbReference type="ARBA" id="ARBA00022475"/>
    </source>
</evidence>
<name>A0ABV8A1J4_9GAMM</name>
<dbReference type="Pfam" id="PF04995">
    <property type="entry name" value="CcmD"/>
    <property type="match status" value="1"/>
</dbReference>